<comment type="caution">
    <text evidence="1">The sequence shown here is derived from an EMBL/GenBank/DDBJ whole genome shotgun (WGS) entry which is preliminary data.</text>
</comment>
<evidence type="ECO:0008006" key="3">
    <source>
        <dbReference type="Google" id="ProtNLM"/>
    </source>
</evidence>
<protein>
    <recommendedName>
        <fullName evidence="3">Hemagglutinin</fullName>
    </recommendedName>
</protein>
<evidence type="ECO:0000313" key="1">
    <source>
        <dbReference type="EMBL" id="MBM7124561.1"/>
    </source>
</evidence>
<gene>
    <name evidence="1" type="ORF">ISP19_04155</name>
</gene>
<evidence type="ECO:0000313" key="2">
    <source>
        <dbReference type="Proteomes" id="UP001430149"/>
    </source>
</evidence>
<accession>A0ABS2K096</accession>
<keyword evidence="2" id="KW-1185">Reference proteome</keyword>
<dbReference type="Proteomes" id="UP001430149">
    <property type="component" value="Unassembled WGS sequence"/>
</dbReference>
<name>A0ABS2K096_9GAMM</name>
<dbReference type="EMBL" id="JADIKE010000027">
    <property type="protein sequence ID" value="MBM7124561.1"/>
    <property type="molecule type" value="Genomic_DNA"/>
</dbReference>
<sequence length="436" mass="44415">MSKVVNFACGSGFGGVLNLGVPQKGSSNSDTNAWIAQGTIIVRGNPSQDLSGLDSNPTLDNQALAPIFDAQKVQEKLEMGQVAGQVGMTAAGDLATKMGWAEGSTERTILHGVVGAGIAALGGGDALQGALGASANQLVIQKMAEYLESLGYTPGTPEFATMLKLASTAVGAAVGGGTGAATALDGTTYNYLNHPQRDQKAQELAACKDQQCIDSTNAKWDKVSADQNLAMGKWAVATGSLPSSLVNQLHDTDPSSPTYVTLLNQAINLMGGPLNAPTIQLINETDGSGLPVMAAPQPYKYPENEIYNLPPPDYVSVGGNGLGAAGSFSMNLHDGQTYGSFGGSVPVTPGAGFMFGWIMNRGSNVLDPGRDTNNFLGGGSISGAGCYLLCVGLNHSFGGATAIEIGWGLGVRDKVSGSGGTGFTAPIPGTGPNLQQ</sequence>
<dbReference type="RefSeq" id="WP_204680083.1">
    <property type="nucleotide sequence ID" value="NZ_BSNR01000030.1"/>
</dbReference>
<proteinExistence type="predicted"/>
<reference evidence="1" key="1">
    <citation type="submission" date="2020-10" db="EMBL/GenBank/DDBJ databases">
        <title>Phylogeny of dyella-like bacteria.</title>
        <authorList>
            <person name="Fu J."/>
        </authorList>
    </citation>
    <scope>NUCLEOTIDE SEQUENCE</scope>
    <source>
        <strain evidence="1">DHOC52</strain>
    </source>
</reference>
<organism evidence="1 2">
    <name type="scientific">Dyella flava</name>
    <dbReference type="NCBI Taxonomy" id="1920170"/>
    <lineage>
        <taxon>Bacteria</taxon>
        <taxon>Pseudomonadati</taxon>
        <taxon>Pseudomonadota</taxon>
        <taxon>Gammaproteobacteria</taxon>
        <taxon>Lysobacterales</taxon>
        <taxon>Rhodanobacteraceae</taxon>
        <taxon>Dyella</taxon>
    </lineage>
</organism>